<reference evidence="1" key="2">
    <citation type="submission" date="2015-03" db="EMBL/GenBank/DDBJ databases">
        <authorList>
            <person name="Chow C.-E.T."/>
            <person name="Winget D.M."/>
            <person name="White R.A.III."/>
            <person name="Hallam S.J."/>
            <person name="Suttle C.A."/>
        </authorList>
    </citation>
    <scope>NUCLEOTIDE SEQUENCE</scope>
    <source>
        <strain evidence="1">Anoxic3_5</strain>
    </source>
</reference>
<organism evidence="1">
    <name type="scientific">uncultured marine virus</name>
    <dbReference type="NCBI Taxonomy" id="186617"/>
    <lineage>
        <taxon>Viruses</taxon>
        <taxon>environmental samples</taxon>
    </lineage>
</organism>
<name>A0A0F7L5D5_9VIRU</name>
<proteinExistence type="predicted"/>
<dbReference type="EMBL" id="KR029580">
    <property type="protein sequence ID" value="AKH46206.1"/>
    <property type="molecule type" value="Genomic_DNA"/>
</dbReference>
<sequence>MLGLFLGHLVRFLFLLPLQPKSARGRAPFLLLISGTSDSAFSRTILINGLMPLLVKTSTALTSSITINSFDSLIAVLL</sequence>
<protein>
    <submittedName>
        <fullName evidence="1">Uncharacterized protein</fullName>
    </submittedName>
</protein>
<evidence type="ECO:0000313" key="1">
    <source>
        <dbReference type="EMBL" id="AKH46206.1"/>
    </source>
</evidence>
<reference evidence="1" key="1">
    <citation type="journal article" date="2015" name="Front. Microbiol.">
        <title>Combining genomic sequencing methods to explore viral diversity and reveal potential virus-host interactions.</title>
        <authorList>
            <person name="Chow C.E."/>
            <person name="Winget D.M."/>
            <person name="White R.A.III."/>
            <person name="Hallam S.J."/>
            <person name="Suttle C.A."/>
        </authorList>
    </citation>
    <scope>NUCLEOTIDE SEQUENCE</scope>
    <source>
        <strain evidence="1">Anoxic3_5</strain>
    </source>
</reference>
<accession>A0A0F7L5D5</accession>